<protein>
    <submittedName>
        <fullName evidence="3">Putative secreted protein</fullName>
    </submittedName>
</protein>
<evidence type="ECO:0000256" key="1">
    <source>
        <dbReference type="SAM" id="MobiDB-lite"/>
    </source>
</evidence>
<evidence type="ECO:0000313" key="3">
    <source>
        <dbReference type="EMBL" id="MBW71131.1"/>
    </source>
</evidence>
<dbReference type="AlphaFoldDB" id="A0A2M4D0W7"/>
<proteinExistence type="predicted"/>
<keyword evidence="2" id="KW-0732">Signal</keyword>
<accession>A0A2M4D0W7</accession>
<evidence type="ECO:0000256" key="2">
    <source>
        <dbReference type="SAM" id="SignalP"/>
    </source>
</evidence>
<name>A0A2M4D0W7_ANODA</name>
<sequence>MPAVLTFPLTVVLALFSLSSSSLVVDCASSAKFVLCESVKRSVVVKSYRPRGRATVNDWQPPEIRLIPCAARLFHPVKCARPHTTQPLSSSPRRKANHSP</sequence>
<feature type="region of interest" description="Disordered" evidence="1">
    <location>
        <begin position="81"/>
        <end position="100"/>
    </location>
</feature>
<reference evidence="3" key="1">
    <citation type="submission" date="2018-01" db="EMBL/GenBank/DDBJ databases">
        <title>An insight into the sialome of Amazonian anophelines.</title>
        <authorList>
            <person name="Ribeiro J.M."/>
            <person name="Scarpassa V."/>
            <person name="Calvo E."/>
        </authorList>
    </citation>
    <scope>NUCLEOTIDE SEQUENCE</scope>
</reference>
<organism evidence="3">
    <name type="scientific">Anopheles darlingi</name>
    <name type="common">Mosquito</name>
    <dbReference type="NCBI Taxonomy" id="43151"/>
    <lineage>
        <taxon>Eukaryota</taxon>
        <taxon>Metazoa</taxon>
        <taxon>Ecdysozoa</taxon>
        <taxon>Arthropoda</taxon>
        <taxon>Hexapoda</taxon>
        <taxon>Insecta</taxon>
        <taxon>Pterygota</taxon>
        <taxon>Neoptera</taxon>
        <taxon>Endopterygota</taxon>
        <taxon>Diptera</taxon>
        <taxon>Nematocera</taxon>
        <taxon>Culicoidea</taxon>
        <taxon>Culicidae</taxon>
        <taxon>Anophelinae</taxon>
        <taxon>Anopheles</taxon>
    </lineage>
</organism>
<feature type="signal peptide" evidence="2">
    <location>
        <begin position="1"/>
        <end position="21"/>
    </location>
</feature>
<dbReference type="EMBL" id="GGFL01006953">
    <property type="protein sequence ID" value="MBW71131.1"/>
    <property type="molecule type" value="Transcribed_RNA"/>
</dbReference>
<feature type="chain" id="PRO_5014610793" evidence="2">
    <location>
        <begin position="22"/>
        <end position="100"/>
    </location>
</feature>